<organism evidence="1 2">
    <name type="scientific">Spiromyces aspiralis</name>
    <dbReference type="NCBI Taxonomy" id="68401"/>
    <lineage>
        <taxon>Eukaryota</taxon>
        <taxon>Fungi</taxon>
        <taxon>Fungi incertae sedis</taxon>
        <taxon>Zoopagomycota</taxon>
        <taxon>Kickxellomycotina</taxon>
        <taxon>Kickxellomycetes</taxon>
        <taxon>Kickxellales</taxon>
        <taxon>Kickxellaceae</taxon>
        <taxon>Spiromyces</taxon>
    </lineage>
</organism>
<keyword evidence="2" id="KW-1185">Reference proteome</keyword>
<dbReference type="EC" id="2.7.4.3" evidence="1"/>
<dbReference type="EMBL" id="JAMZIH010005281">
    <property type="protein sequence ID" value="KAJ1675492.1"/>
    <property type="molecule type" value="Genomic_DNA"/>
</dbReference>
<proteinExistence type="predicted"/>
<keyword evidence="1" id="KW-0808">Transferase</keyword>
<dbReference type="Proteomes" id="UP001145114">
    <property type="component" value="Unassembled WGS sequence"/>
</dbReference>
<gene>
    <name evidence="1" type="primary">FAP7</name>
    <name evidence="1" type="ORF">EV182_001159</name>
</gene>
<reference evidence="1" key="1">
    <citation type="submission" date="2022-06" db="EMBL/GenBank/DDBJ databases">
        <title>Phylogenomic reconstructions and comparative analyses of Kickxellomycotina fungi.</title>
        <authorList>
            <person name="Reynolds N.K."/>
            <person name="Stajich J.E."/>
            <person name="Barry K."/>
            <person name="Grigoriev I.V."/>
            <person name="Crous P."/>
            <person name="Smith M.E."/>
        </authorList>
    </citation>
    <scope>NUCLEOTIDE SEQUENCE</scope>
    <source>
        <strain evidence="1">RSA 2271</strain>
    </source>
</reference>
<sequence>MDTVATASRRKYPNVLITGTPGTGKTTTAELVEAATGLKQIIVGDMVKEHGLHDGYNEEFDTYMLNEDKLLDEMEPMMAEGGKVVDFHTCEIFPERWFDLVVVLRSETHNIYDRLRNRGYSQKKITENIECEIMNVLIDEARESYREEIIWELHSDTVDQMEENISRI</sequence>
<protein>
    <submittedName>
        <fullName evidence="1">Factor activating pos9</fullName>
        <ecNumber evidence="1">2.7.4.3</ecNumber>
    </submittedName>
</protein>
<evidence type="ECO:0000313" key="2">
    <source>
        <dbReference type="Proteomes" id="UP001145114"/>
    </source>
</evidence>
<accession>A0ACC1HJT0</accession>
<feature type="non-terminal residue" evidence="1">
    <location>
        <position position="168"/>
    </location>
</feature>
<comment type="caution">
    <text evidence="1">The sequence shown here is derived from an EMBL/GenBank/DDBJ whole genome shotgun (WGS) entry which is preliminary data.</text>
</comment>
<name>A0ACC1HJT0_9FUNG</name>
<evidence type="ECO:0000313" key="1">
    <source>
        <dbReference type="EMBL" id="KAJ1675492.1"/>
    </source>
</evidence>